<feature type="transmembrane region" description="Helical" evidence="1">
    <location>
        <begin position="113"/>
        <end position="133"/>
    </location>
</feature>
<name>A0A8A4U2K2_SULCO</name>
<keyword evidence="1" id="KW-0812">Transmembrane</keyword>
<dbReference type="InterPro" id="IPR046499">
    <property type="entry name" value="DUF6677"/>
</dbReference>
<feature type="transmembrane region" description="Helical" evidence="1">
    <location>
        <begin position="45"/>
        <end position="63"/>
    </location>
</feature>
<feature type="transmembrane region" description="Helical" evidence="1">
    <location>
        <begin position="21"/>
        <end position="39"/>
    </location>
</feature>
<keyword evidence="1" id="KW-1133">Transmembrane helix</keyword>
<dbReference type="KEGG" id="scor:J3U87_10850"/>
<accession>A0A8A4U2K2</accession>
<keyword evidence="4" id="KW-1185">Reference proteome</keyword>
<dbReference type="AlphaFoldDB" id="A0A8A4U2K2"/>
<dbReference type="Pfam" id="PF20382">
    <property type="entry name" value="DUF6677"/>
    <property type="match status" value="1"/>
</dbReference>
<dbReference type="EMBL" id="CP071793">
    <property type="protein sequence ID" value="QTD52955.1"/>
    <property type="molecule type" value="Genomic_DNA"/>
</dbReference>
<evidence type="ECO:0000313" key="3">
    <source>
        <dbReference type="EMBL" id="QTD52955.1"/>
    </source>
</evidence>
<reference evidence="3" key="1">
    <citation type="submission" date="2021-03" db="EMBL/GenBank/DDBJ databases">
        <title>Acanthopleuribacteraceae sp. M133.</title>
        <authorList>
            <person name="Wang G."/>
        </authorList>
    </citation>
    <scope>NUCLEOTIDE SEQUENCE</scope>
    <source>
        <strain evidence="3">M133</strain>
    </source>
</reference>
<dbReference type="Proteomes" id="UP000663929">
    <property type="component" value="Chromosome"/>
</dbReference>
<sequence>MAEREELMPRYDPSLVLAPQTLKNCFLAWLVPGLGYWLLDRKKSAVLISVCLYTAYFFAFLLGGDLYELTTEGKIRMLGTICQSGMGIPYFLAKLGLDRGSPLNASYDYGTTYFLIAGMINWLVVMDIFDISVKRK</sequence>
<feature type="domain" description="DUF6677" evidence="2">
    <location>
        <begin position="25"/>
        <end position="133"/>
    </location>
</feature>
<protein>
    <recommendedName>
        <fullName evidence="2">DUF6677 domain-containing protein</fullName>
    </recommendedName>
</protein>
<dbReference type="RefSeq" id="WP_237383054.1">
    <property type="nucleotide sequence ID" value="NZ_CP071793.1"/>
</dbReference>
<proteinExistence type="predicted"/>
<organism evidence="3 4">
    <name type="scientific">Sulfidibacter corallicola</name>
    <dbReference type="NCBI Taxonomy" id="2818388"/>
    <lineage>
        <taxon>Bacteria</taxon>
        <taxon>Pseudomonadati</taxon>
        <taxon>Acidobacteriota</taxon>
        <taxon>Holophagae</taxon>
        <taxon>Acanthopleuribacterales</taxon>
        <taxon>Acanthopleuribacteraceae</taxon>
        <taxon>Sulfidibacter</taxon>
    </lineage>
</organism>
<evidence type="ECO:0000259" key="2">
    <source>
        <dbReference type="Pfam" id="PF20382"/>
    </source>
</evidence>
<gene>
    <name evidence="3" type="ORF">J3U87_10850</name>
</gene>
<keyword evidence="1" id="KW-0472">Membrane</keyword>
<evidence type="ECO:0000256" key="1">
    <source>
        <dbReference type="SAM" id="Phobius"/>
    </source>
</evidence>
<evidence type="ECO:0000313" key="4">
    <source>
        <dbReference type="Proteomes" id="UP000663929"/>
    </source>
</evidence>